<proteinExistence type="predicted"/>
<comment type="caution">
    <text evidence="2">The sequence shown here is derived from an EMBL/GenBank/DDBJ whole genome shotgun (WGS) entry which is preliminary data.</text>
</comment>
<organism evidence="2 3">
    <name type="scientific">Cercophora newfieldiana</name>
    <dbReference type="NCBI Taxonomy" id="92897"/>
    <lineage>
        <taxon>Eukaryota</taxon>
        <taxon>Fungi</taxon>
        <taxon>Dikarya</taxon>
        <taxon>Ascomycota</taxon>
        <taxon>Pezizomycotina</taxon>
        <taxon>Sordariomycetes</taxon>
        <taxon>Sordariomycetidae</taxon>
        <taxon>Sordariales</taxon>
        <taxon>Lasiosphaeriaceae</taxon>
        <taxon>Cercophora</taxon>
    </lineage>
</organism>
<evidence type="ECO:0000313" key="3">
    <source>
        <dbReference type="Proteomes" id="UP001174936"/>
    </source>
</evidence>
<accession>A0AA39XXF4</accession>
<sequence>MALNLLAFGAVFSSFAAAAPNALVSRQAPASNCTTNSFTIPSWLVQEFKTGASDASFAIQNRATGSSTTLTCKAGSGPGWSCSSSDTTLQVSLDIKDKKAGVEVKQSWSCNDRNPASPIAFAAAGSVSIPLTCEGTACKSSNPVDLVRGSLTTPFAITPEYAEGPPGHSQAGCSAVSEKPQWALNTIIFLNETGDGAGAVATQSIQFQVKNLANGYVAGCLNYFDDSADEVVLNCGGGIDLTRRNRYSVTTRTTFNPRSWAFTITETWYCDDVSAAQPVAYTGTGTTTLPLKCTASLGRTACEADSVPVSGSVTSRTALTPYSIEDPLPAADGCTISSVVSPAWTISNFEIVSSPALGGGHDHGGQTPSAPSTPATVGFNIKLNTQTNTFDYPVFVTNKGGAPTASGKDGDKEGWWPCTFGTGEQPLTPRSCKFAYEEGEKVLKVDADWVCVDLDAGSP</sequence>
<evidence type="ECO:0000313" key="2">
    <source>
        <dbReference type="EMBL" id="KAK0641859.1"/>
    </source>
</evidence>
<keyword evidence="3" id="KW-1185">Reference proteome</keyword>
<keyword evidence="1" id="KW-0732">Signal</keyword>
<gene>
    <name evidence="2" type="ORF">B0T16DRAFT_496482</name>
</gene>
<protein>
    <submittedName>
        <fullName evidence="2">Uncharacterized protein</fullName>
    </submittedName>
</protein>
<feature type="chain" id="PRO_5041296631" evidence="1">
    <location>
        <begin position="19"/>
        <end position="459"/>
    </location>
</feature>
<dbReference type="AlphaFoldDB" id="A0AA39XXF4"/>
<name>A0AA39XXF4_9PEZI</name>
<reference evidence="2" key="1">
    <citation type="submission" date="2023-06" db="EMBL/GenBank/DDBJ databases">
        <title>Genome-scale phylogeny and comparative genomics of the fungal order Sordariales.</title>
        <authorList>
            <consortium name="Lawrence Berkeley National Laboratory"/>
            <person name="Hensen N."/>
            <person name="Bonometti L."/>
            <person name="Westerberg I."/>
            <person name="Brannstrom I.O."/>
            <person name="Guillou S."/>
            <person name="Cros-Aarteil S."/>
            <person name="Calhoun S."/>
            <person name="Haridas S."/>
            <person name="Kuo A."/>
            <person name="Mondo S."/>
            <person name="Pangilinan J."/>
            <person name="Riley R."/>
            <person name="Labutti K."/>
            <person name="Andreopoulos B."/>
            <person name="Lipzen A."/>
            <person name="Chen C."/>
            <person name="Yanf M."/>
            <person name="Daum C."/>
            <person name="Ng V."/>
            <person name="Clum A."/>
            <person name="Steindorff A."/>
            <person name="Ohm R."/>
            <person name="Martin F."/>
            <person name="Silar P."/>
            <person name="Natvig D."/>
            <person name="Lalanne C."/>
            <person name="Gautier V."/>
            <person name="Ament-Velasquez S.L."/>
            <person name="Kruys A."/>
            <person name="Hutchinson M.I."/>
            <person name="Powell A.J."/>
            <person name="Barry K."/>
            <person name="Miller A.N."/>
            <person name="Grigoriev I.V."/>
            <person name="Debuchy R."/>
            <person name="Gladieux P."/>
            <person name="Thoren M.H."/>
            <person name="Johannesson H."/>
        </authorList>
    </citation>
    <scope>NUCLEOTIDE SEQUENCE</scope>
    <source>
        <strain evidence="2">SMH2532-1</strain>
    </source>
</reference>
<dbReference type="Proteomes" id="UP001174936">
    <property type="component" value="Unassembled WGS sequence"/>
</dbReference>
<dbReference type="EMBL" id="JAULSV010000006">
    <property type="protein sequence ID" value="KAK0641859.1"/>
    <property type="molecule type" value="Genomic_DNA"/>
</dbReference>
<evidence type="ECO:0000256" key="1">
    <source>
        <dbReference type="SAM" id="SignalP"/>
    </source>
</evidence>
<feature type="signal peptide" evidence="1">
    <location>
        <begin position="1"/>
        <end position="18"/>
    </location>
</feature>